<gene>
    <name evidence="5" type="ORF">D7M11_08745</name>
</gene>
<dbReference type="InterPro" id="IPR020449">
    <property type="entry name" value="Tscrpt_reg_AraC-type_HTH"/>
</dbReference>
<accession>A0A3B0CMI0</accession>
<dbReference type="SUPFAM" id="SSF46689">
    <property type="entry name" value="Homeodomain-like"/>
    <property type="match status" value="2"/>
</dbReference>
<reference evidence="5 6" key="1">
    <citation type="journal article" date="2007" name="Int. J. Syst. Evol. Microbiol.">
        <title>Paenibacillus ginsengarvi sp. nov., isolated from soil from ginseng cultivation.</title>
        <authorList>
            <person name="Yoon M.H."/>
            <person name="Ten L.N."/>
            <person name="Im W.T."/>
        </authorList>
    </citation>
    <scope>NUCLEOTIDE SEQUENCE [LARGE SCALE GENOMIC DNA]</scope>
    <source>
        <strain evidence="5 6">KCTC 13059</strain>
    </source>
</reference>
<dbReference type="PRINTS" id="PR00032">
    <property type="entry name" value="HTHARAC"/>
</dbReference>
<protein>
    <submittedName>
        <fullName evidence="5">AraC family transcriptional regulator</fullName>
    </submittedName>
</protein>
<dbReference type="InterPro" id="IPR018060">
    <property type="entry name" value="HTH_AraC"/>
</dbReference>
<dbReference type="InterPro" id="IPR009057">
    <property type="entry name" value="Homeodomain-like_sf"/>
</dbReference>
<evidence type="ECO:0000256" key="1">
    <source>
        <dbReference type="ARBA" id="ARBA00023015"/>
    </source>
</evidence>
<feature type="domain" description="HTH araC/xylS-type" evidence="4">
    <location>
        <begin position="170"/>
        <end position="268"/>
    </location>
</feature>
<evidence type="ECO:0000256" key="2">
    <source>
        <dbReference type="ARBA" id="ARBA00023125"/>
    </source>
</evidence>
<dbReference type="PANTHER" id="PTHR43280">
    <property type="entry name" value="ARAC-FAMILY TRANSCRIPTIONAL REGULATOR"/>
    <property type="match status" value="1"/>
</dbReference>
<dbReference type="EMBL" id="RBAH01000005">
    <property type="protein sequence ID" value="RKN85166.1"/>
    <property type="molecule type" value="Genomic_DNA"/>
</dbReference>
<dbReference type="InterPro" id="IPR018062">
    <property type="entry name" value="HTH_AraC-typ_CS"/>
</dbReference>
<keyword evidence="2" id="KW-0238">DNA-binding</keyword>
<keyword evidence="6" id="KW-1185">Reference proteome</keyword>
<dbReference type="GO" id="GO:0043565">
    <property type="term" value="F:sequence-specific DNA binding"/>
    <property type="evidence" value="ECO:0007669"/>
    <property type="project" value="InterPro"/>
</dbReference>
<name>A0A3B0CMI0_9BACL</name>
<keyword evidence="1" id="KW-0805">Transcription regulation</keyword>
<dbReference type="Gene3D" id="1.10.10.60">
    <property type="entry name" value="Homeodomain-like"/>
    <property type="match status" value="2"/>
</dbReference>
<dbReference type="InterPro" id="IPR037923">
    <property type="entry name" value="HTH-like"/>
</dbReference>
<evidence type="ECO:0000256" key="3">
    <source>
        <dbReference type="ARBA" id="ARBA00023163"/>
    </source>
</evidence>
<dbReference type="Pfam" id="PF12833">
    <property type="entry name" value="HTH_18"/>
    <property type="match status" value="1"/>
</dbReference>
<dbReference type="OrthoDB" id="2636626at2"/>
<dbReference type="RefSeq" id="WP_120746818.1">
    <property type="nucleotide sequence ID" value="NZ_RBAH01000005.1"/>
</dbReference>
<dbReference type="GO" id="GO:0003700">
    <property type="term" value="F:DNA-binding transcription factor activity"/>
    <property type="evidence" value="ECO:0007669"/>
    <property type="project" value="InterPro"/>
</dbReference>
<organism evidence="5 6">
    <name type="scientific">Paenibacillus ginsengarvi</name>
    <dbReference type="NCBI Taxonomy" id="400777"/>
    <lineage>
        <taxon>Bacteria</taxon>
        <taxon>Bacillati</taxon>
        <taxon>Bacillota</taxon>
        <taxon>Bacilli</taxon>
        <taxon>Bacillales</taxon>
        <taxon>Paenibacillaceae</taxon>
        <taxon>Paenibacillus</taxon>
    </lineage>
</organism>
<keyword evidence="3" id="KW-0804">Transcription</keyword>
<evidence type="ECO:0000313" key="5">
    <source>
        <dbReference type="EMBL" id="RKN85166.1"/>
    </source>
</evidence>
<dbReference type="PROSITE" id="PS01124">
    <property type="entry name" value="HTH_ARAC_FAMILY_2"/>
    <property type="match status" value="1"/>
</dbReference>
<dbReference type="SUPFAM" id="SSF51215">
    <property type="entry name" value="Regulatory protein AraC"/>
    <property type="match status" value="1"/>
</dbReference>
<evidence type="ECO:0000313" key="6">
    <source>
        <dbReference type="Proteomes" id="UP000282311"/>
    </source>
</evidence>
<sequence length="271" mass="31507">MQTYRPRELAPIVQMMTVWNDKAQFEKPEDQSPYWVVFVVGGGSFRFEIDKREGIAEKGDLLLCPPNVPLKRVMIRPSSFLVLYFSWFADEAEIRSEDQLAPGIVGKTTIRDKLRYASTYAYLAMLARPSDPAGKARRSFLLRDLWEQLDWEHDTLRRDTRPVSVDILMIKACAILKESAFETISLNQLAASLGLSTVQFSRRFRKMYGINPSEYVSELRLDKARELLLENRLTLDEIAVRCGYNNGFYFSRVFTQKMRISPSEYRQTYRV</sequence>
<proteinExistence type="predicted"/>
<dbReference type="PANTHER" id="PTHR43280:SF2">
    <property type="entry name" value="HTH-TYPE TRANSCRIPTIONAL REGULATOR EXSA"/>
    <property type="match status" value="1"/>
</dbReference>
<evidence type="ECO:0000259" key="4">
    <source>
        <dbReference type="PROSITE" id="PS01124"/>
    </source>
</evidence>
<comment type="caution">
    <text evidence="5">The sequence shown here is derived from an EMBL/GenBank/DDBJ whole genome shotgun (WGS) entry which is preliminary data.</text>
</comment>
<dbReference type="Proteomes" id="UP000282311">
    <property type="component" value="Unassembled WGS sequence"/>
</dbReference>
<dbReference type="PROSITE" id="PS00041">
    <property type="entry name" value="HTH_ARAC_FAMILY_1"/>
    <property type="match status" value="2"/>
</dbReference>
<dbReference type="SMART" id="SM00342">
    <property type="entry name" value="HTH_ARAC"/>
    <property type="match status" value="1"/>
</dbReference>
<dbReference type="AlphaFoldDB" id="A0A3B0CMI0"/>